<reference evidence="2" key="2">
    <citation type="submission" date="2020-11" db="EMBL/GenBank/DDBJ databases">
        <authorList>
            <person name="McCartney M.A."/>
            <person name="Auch B."/>
            <person name="Kono T."/>
            <person name="Mallez S."/>
            <person name="Becker A."/>
            <person name="Gohl D.M."/>
            <person name="Silverstein K.A.T."/>
            <person name="Koren S."/>
            <person name="Bechman K.B."/>
            <person name="Herman A."/>
            <person name="Abrahante J.E."/>
            <person name="Garbe J."/>
        </authorList>
    </citation>
    <scope>NUCLEOTIDE SEQUENCE</scope>
    <source>
        <strain evidence="2">Duluth1</strain>
        <tissue evidence="2">Whole animal</tissue>
    </source>
</reference>
<organism evidence="2 3">
    <name type="scientific">Dreissena polymorpha</name>
    <name type="common">Zebra mussel</name>
    <name type="synonym">Mytilus polymorpha</name>
    <dbReference type="NCBI Taxonomy" id="45954"/>
    <lineage>
        <taxon>Eukaryota</taxon>
        <taxon>Metazoa</taxon>
        <taxon>Spiralia</taxon>
        <taxon>Lophotrochozoa</taxon>
        <taxon>Mollusca</taxon>
        <taxon>Bivalvia</taxon>
        <taxon>Autobranchia</taxon>
        <taxon>Heteroconchia</taxon>
        <taxon>Euheterodonta</taxon>
        <taxon>Imparidentia</taxon>
        <taxon>Neoheterodontei</taxon>
        <taxon>Myida</taxon>
        <taxon>Dreissenoidea</taxon>
        <taxon>Dreissenidae</taxon>
        <taxon>Dreissena</taxon>
    </lineage>
</organism>
<dbReference type="AlphaFoldDB" id="A0A9D4FLC5"/>
<proteinExistence type="predicted"/>
<evidence type="ECO:0000313" key="3">
    <source>
        <dbReference type="Proteomes" id="UP000828390"/>
    </source>
</evidence>
<feature type="region of interest" description="Disordered" evidence="1">
    <location>
        <begin position="31"/>
        <end position="56"/>
    </location>
</feature>
<evidence type="ECO:0000313" key="2">
    <source>
        <dbReference type="EMBL" id="KAH3798881.1"/>
    </source>
</evidence>
<reference evidence="2" key="1">
    <citation type="journal article" date="2019" name="bioRxiv">
        <title>The Genome of the Zebra Mussel, Dreissena polymorpha: A Resource for Invasive Species Research.</title>
        <authorList>
            <person name="McCartney M.A."/>
            <person name="Auch B."/>
            <person name="Kono T."/>
            <person name="Mallez S."/>
            <person name="Zhang Y."/>
            <person name="Obille A."/>
            <person name="Becker A."/>
            <person name="Abrahante J.E."/>
            <person name="Garbe J."/>
            <person name="Badalamenti J.P."/>
            <person name="Herman A."/>
            <person name="Mangelson H."/>
            <person name="Liachko I."/>
            <person name="Sullivan S."/>
            <person name="Sone E.D."/>
            <person name="Koren S."/>
            <person name="Silverstein K.A.T."/>
            <person name="Beckman K.B."/>
            <person name="Gohl D.M."/>
        </authorList>
    </citation>
    <scope>NUCLEOTIDE SEQUENCE</scope>
    <source>
        <strain evidence="2">Duluth1</strain>
        <tissue evidence="2">Whole animal</tissue>
    </source>
</reference>
<keyword evidence="3" id="KW-1185">Reference proteome</keyword>
<feature type="compositionally biased region" description="Basic and acidic residues" evidence="1">
    <location>
        <begin position="68"/>
        <end position="78"/>
    </location>
</feature>
<dbReference type="EMBL" id="JAIWYP010000007">
    <property type="protein sequence ID" value="KAH3798881.1"/>
    <property type="molecule type" value="Genomic_DNA"/>
</dbReference>
<feature type="region of interest" description="Disordered" evidence="1">
    <location>
        <begin position="68"/>
        <end position="109"/>
    </location>
</feature>
<sequence>MICLKRLSSHQWTKLYVIIFSLQTGLQPSMDKTISHHLQPPERSSAQRDSDMESGNAHKTCYILSHVSDGKPSMDKTISHHLQPPERSSAQRDSDMESGNAHQMCYILK</sequence>
<evidence type="ECO:0000256" key="1">
    <source>
        <dbReference type="SAM" id="MobiDB-lite"/>
    </source>
</evidence>
<accession>A0A9D4FLC5</accession>
<comment type="caution">
    <text evidence="2">The sequence shown here is derived from an EMBL/GenBank/DDBJ whole genome shotgun (WGS) entry which is preliminary data.</text>
</comment>
<name>A0A9D4FLC5_DREPO</name>
<protein>
    <submittedName>
        <fullName evidence="2">Uncharacterized protein</fullName>
    </submittedName>
</protein>
<dbReference type="Proteomes" id="UP000828390">
    <property type="component" value="Unassembled WGS sequence"/>
</dbReference>
<gene>
    <name evidence="2" type="ORF">DPMN_152484</name>
</gene>